<dbReference type="RefSeq" id="WP_154416891.1">
    <property type="nucleotide sequence ID" value="NZ_VUNS01000002.1"/>
</dbReference>
<comment type="caution">
    <text evidence="2">The sequence shown here is derived from an EMBL/GenBank/DDBJ whole genome shotgun (WGS) entry which is preliminary data.</text>
</comment>
<keyword evidence="1" id="KW-1133">Transmembrane helix</keyword>
<accession>A0A844FXT4</accession>
<proteinExistence type="predicted"/>
<keyword evidence="1" id="KW-0812">Transmembrane</keyword>
<sequence length="366" mass="41185">MMKRRYRLLIPAVAPLLLKSGYLLEAWRHSPLDRWDWCFFLLAGILTAAGWKRIRNWAGRPDWRGLWFLLPAVAVWGAGIVKQVNAVQTGGALLILFSSLFVLGGVRLFSGMLPILLIALAGCPSTTYWSEYYIRISAGTAPVGGLAFKCCAAAALSVYFLLVRRVYRLQTLLFVLGVLLLFGVLYSRESRAGYGQPLLIDPERTEVGGYLGFPSVLSEQEQRFFEGHAVRRAVYYGSVENIRLLAVGVTGDIHRIHPAELCLKSMDCDVLSSREKILNPGGRPLAVQEIVALFPNRAKALIYVWYSGPEWSSGNFPAFRRSWKRSERWFAYQLSTPMPDSREAAEERLRDFLVNTVFSSGTRPER</sequence>
<dbReference type="AlphaFoldDB" id="A0A844FXT4"/>
<evidence type="ECO:0000256" key="1">
    <source>
        <dbReference type="SAM" id="Phobius"/>
    </source>
</evidence>
<evidence type="ECO:0000313" key="2">
    <source>
        <dbReference type="EMBL" id="MST95906.1"/>
    </source>
</evidence>
<keyword evidence="3" id="KW-1185">Reference proteome</keyword>
<organism evidence="2 3">
    <name type="scientific">Victivallis lenta</name>
    <dbReference type="NCBI Taxonomy" id="2606640"/>
    <lineage>
        <taxon>Bacteria</taxon>
        <taxon>Pseudomonadati</taxon>
        <taxon>Lentisphaerota</taxon>
        <taxon>Lentisphaeria</taxon>
        <taxon>Victivallales</taxon>
        <taxon>Victivallaceae</taxon>
        <taxon>Victivallis</taxon>
    </lineage>
</organism>
<reference evidence="2 3" key="1">
    <citation type="submission" date="2019-08" db="EMBL/GenBank/DDBJ databases">
        <title>In-depth cultivation of the pig gut microbiome towards novel bacterial diversity and tailored functional studies.</title>
        <authorList>
            <person name="Wylensek D."/>
            <person name="Hitch T.C.A."/>
            <person name="Clavel T."/>
        </authorList>
    </citation>
    <scope>NUCLEOTIDE SEQUENCE [LARGE SCALE GENOMIC DNA]</scope>
    <source>
        <strain evidence="2 3">BBE-744-WT-12</strain>
    </source>
</reference>
<dbReference type="EMBL" id="VUNS01000002">
    <property type="protein sequence ID" value="MST95906.1"/>
    <property type="molecule type" value="Genomic_DNA"/>
</dbReference>
<feature type="transmembrane region" description="Helical" evidence="1">
    <location>
        <begin position="132"/>
        <end position="161"/>
    </location>
</feature>
<keyword evidence="1" id="KW-0472">Membrane</keyword>
<protein>
    <submittedName>
        <fullName evidence="2">Exosortase/archaeosortase family protein</fullName>
    </submittedName>
</protein>
<feature type="transmembrane region" description="Helical" evidence="1">
    <location>
        <begin position="93"/>
        <end position="120"/>
    </location>
</feature>
<feature type="transmembrane region" description="Helical" evidence="1">
    <location>
        <begin position="167"/>
        <end position="186"/>
    </location>
</feature>
<evidence type="ECO:0000313" key="3">
    <source>
        <dbReference type="Proteomes" id="UP000435649"/>
    </source>
</evidence>
<feature type="transmembrane region" description="Helical" evidence="1">
    <location>
        <begin position="63"/>
        <end position="81"/>
    </location>
</feature>
<gene>
    <name evidence="2" type="ORF">FYJ85_02460</name>
</gene>
<name>A0A844FXT4_9BACT</name>
<dbReference type="Proteomes" id="UP000435649">
    <property type="component" value="Unassembled WGS sequence"/>
</dbReference>